<protein>
    <recommendedName>
        <fullName evidence="3">Lysozyme family protein</fullName>
    </recommendedName>
</protein>
<dbReference type="AlphaFoldDB" id="A0A494VUF5"/>
<keyword evidence="2" id="KW-1185">Reference proteome</keyword>
<evidence type="ECO:0008006" key="3">
    <source>
        <dbReference type="Google" id="ProtNLM"/>
    </source>
</evidence>
<dbReference type="KEGG" id="muh:HYN43_006505"/>
<reference evidence="1 2" key="1">
    <citation type="submission" date="2018-10" db="EMBL/GenBank/DDBJ databases">
        <title>Genome sequencing of Mucilaginibacter sp. HYN0043.</title>
        <authorList>
            <person name="Kim M."/>
            <person name="Yi H."/>
        </authorList>
    </citation>
    <scope>NUCLEOTIDE SEQUENCE [LARGE SCALE GENOMIC DNA]</scope>
    <source>
        <strain evidence="1 2">HYN0043</strain>
    </source>
</reference>
<name>A0A494VUF5_9SPHI</name>
<accession>A0A494VUF5</accession>
<dbReference type="OrthoDB" id="482757at2"/>
<dbReference type="Proteomes" id="UP000270046">
    <property type="component" value="Chromosome"/>
</dbReference>
<evidence type="ECO:0000313" key="1">
    <source>
        <dbReference type="EMBL" id="AYL94968.1"/>
    </source>
</evidence>
<organism evidence="1 2">
    <name type="scientific">Mucilaginibacter celer</name>
    <dbReference type="NCBI Taxonomy" id="2305508"/>
    <lineage>
        <taxon>Bacteria</taxon>
        <taxon>Pseudomonadati</taxon>
        <taxon>Bacteroidota</taxon>
        <taxon>Sphingobacteriia</taxon>
        <taxon>Sphingobacteriales</taxon>
        <taxon>Sphingobacteriaceae</taxon>
        <taxon>Mucilaginibacter</taxon>
    </lineage>
</organism>
<proteinExistence type="predicted"/>
<dbReference type="EMBL" id="CP032869">
    <property type="protein sequence ID" value="AYL94968.1"/>
    <property type="molecule type" value="Genomic_DNA"/>
</dbReference>
<evidence type="ECO:0000313" key="2">
    <source>
        <dbReference type="Proteomes" id="UP000270046"/>
    </source>
</evidence>
<sequence>MQNIRLRVFLTKFYLGAAINLMKKKKRTINPALPTTKKKVKKSSIPTPMEYVLLFNTCVITKEKVAEVDKVIDEKVTVNRARYESISNQVRLGANALSVSGSKNLFASVYTPFFDRYNTTPLTTNNTTVAAQPLSMLDVITKPQIGGRISGNNFFDTGRFGFDSGRFGQTDPFSFINLFGGGGAIPWYFIACVHYMECSFSFNKHLHNGDPLTGYTVQVPANRPKVGHGPPFTFEESAVDALKLMKYDRVTNWSLPFILQKLEGYNGFGYAKKGIHTPYLWSFSNQYVKGKYVKDGVFDADAVSQQMGAAVILKRMEDRALISIPRN</sequence>
<gene>
    <name evidence="1" type="ORF">HYN43_006505</name>
</gene>